<dbReference type="GO" id="GO:0016020">
    <property type="term" value="C:membrane"/>
    <property type="evidence" value="ECO:0007669"/>
    <property type="project" value="UniProtKB-SubCell"/>
</dbReference>
<feature type="transmembrane region" description="Helical" evidence="5">
    <location>
        <begin position="177"/>
        <end position="197"/>
    </location>
</feature>
<feature type="transmembrane region" description="Helical" evidence="5">
    <location>
        <begin position="110"/>
        <end position="137"/>
    </location>
</feature>
<evidence type="ECO:0000256" key="3">
    <source>
        <dbReference type="ARBA" id="ARBA00022989"/>
    </source>
</evidence>
<proteinExistence type="predicted"/>
<feature type="domain" description="ABC-2 type transporter transmembrane" evidence="6">
    <location>
        <begin position="68"/>
        <end position="267"/>
    </location>
</feature>
<gene>
    <name evidence="7" type="ORF">BN4615_P11036</name>
</gene>
<protein>
    <submittedName>
        <fullName evidence="7">Putative integral membrane protein</fullName>
    </submittedName>
</protein>
<name>A0A1M4BLE5_9ACTN</name>
<keyword evidence="2 5" id="KW-0812">Transmembrane</keyword>
<keyword evidence="4 5" id="KW-0472">Membrane</keyword>
<dbReference type="AlphaFoldDB" id="A0A1M4BLE5"/>
<accession>A0A1M4BLE5</accession>
<dbReference type="GO" id="GO:0140359">
    <property type="term" value="F:ABC-type transporter activity"/>
    <property type="evidence" value="ECO:0007669"/>
    <property type="project" value="InterPro"/>
</dbReference>
<evidence type="ECO:0000256" key="2">
    <source>
        <dbReference type="ARBA" id="ARBA00022692"/>
    </source>
</evidence>
<dbReference type="EMBL" id="LT559121">
    <property type="protein sequence ID" value="SAP16373.1"/>
    <property type="molecule type" value="Genomic_DNA"/>
</dbReference>
<feature type="transmembrane region" description="Helical" evidence="5">
    <location>
        <begin position="36"/>
        <end position="55"/>
    </location>
</feature>
<dbReference type="PANTHER" id="PTHR43027:SF2">
    <property type="entry name" value="TRANSPORT PERMEASE PROTEIN"/>
    <property type="match status" value="1"/>
</dbReference>
<evidence type="ECO:0000256" key="4">
    <source>
        <dbReference type="ARBA" id="ARBA00023136"/>
    </source>
</evidence>
<dbReference type="Pfam" id="PF12698">
    <property type="entry name" value="ABC2_membrane_3"/>
    <property type="match status" value="1"/>
</dbReference>
<comment type="subcellular location">
    <subcellularLocation>
        <location evidence="1">Membrane</location>
        <topology evidence="1">Multi-pass membrane protein</topology>
    </subcellularLocation>
</comment>
<evidence type="ECO:0000313" key="7">
    <source>
        <dbReference type="EMBL" id="SAP16373.1"/>
    </source>
</evidence>
<feature type="transmembrane region" description="Helical" evidence="5">
    <location>
        <begin position="149"/>
        <end position="171"/>
    </location>
</feature>
<dbReference type="InterPro" id="IPR052902">
    <property type="entry name" value="ABC-2_transporter"/>
</dbReference>
<feature type="transmembrane region" description="Helical" evidence="5">
    <location>
        <begin position="67"/>
        <end position="90"/>
    </location>
</feature>
<dbReference type="RefSeq" id="WP_173150671.1">
    <property type="nucleotide sequence ID" value="NZ_CP084059.1"/>
</dbReference>
<evidence type="ECO:0000259" key="6">
    <source>
        <dbReference type="Pfam" id="PF12698"/>
    </source>
</evidence>
<evidence type="ECO:0000256" key="1">
    <source>
        <dbReference type="ARBA" id="ARBA00004141"/>
    </source>
</evidence>
<evidence type="ECO:0000256" key="5">
    <source>
        <dbReference type="SAM" id="Phobius"/>
    </source>
</evidence>
<feature type="transmembrane region" description="Helical" evidence="5">
    <location>
        <begin position="249"/>
        <end position="267"/>
    </location>
</feature>
<dbReference type="PANTHER" id="PTHR43027">
    <property type="entry name" value="DOXORUBICIN RESISTANCE ABC TRANSPORTER PERMEASE PROTEIN DRRC-RELATED"/>
    <property type="match status" value="1"/>
</dbReference>
<dbReference type="InterPro" id="IPR013525">
    <property type="entry name" value="ABC2_TM"/>
</dbReference>
<sequence length="278" mass="29847">MALNQPQPLSFDPSQLLGHTWRLARLDLTLLFRNRMAFFTAIAFPLLLGSVALLLRSGYVSGVSTGLYTLTGMLALAGFFVTFMHLTTVFTVRREELVLKRMRGSVLSEAAIFAGSGLATTLVYVVQAAVLITLSITTLGGHLPRNLPLLFLGVVLGSVMFVPLAAALSGVTKSGESAQITVLPAMLVLAATSQASFPLTGMPEVLQRIAASLPLSPVVDVIRIGYFGLDFTEGAPHPAVGFAESWGAAAPRLLLIWAWIVVGTLIARKYFRWEPRHG</sequence>
<reference evidence="7" key="1">
    <citation type="submission" date="2016-04" db="EMBL/GenBank/DDBJ databases">
        <authorList>
            <person name="Evans L.H."/>
            <person name="Alamgir A."/>
            <person name="Owens N."/>
            <person name="Weber N.D."/>
            <person name="Virtaneva K."/>
            <person name="Barbian K."/>
            <person name="Babar A."/>
            <person name="Rosenke K."/>
        </authorList>
    </citation>
    <scope>NUCLEOTIDE SEQUENCE</scope>
    <source>
        <strain evidence="7">Nono1</strain>
    </source>
</reference>
<organism evidence="7">
    <name type="scientific">Nonomuraea gerenzanensis</name>
    <dbReference type="NCBI Taxonomy" id="93944"/>
    <lineage>
        <taxon>Bacteria</taxon>
        <taxon>Bacillati</taxon>
        <taxon>Actinomycetota</taxon>
        <taxon>Actinomycetes</taxon>
        <taxon>Streptosporangiales</taxon>
        <taxon>Streptosporangiaceae</taxon>
        <taxon>Nonomuraea</taxon>
    </lineage>
</organism>
<keyword evidence="3 5" id="KW-1133">Transmembrane helix</keyword>